<feature type="domain" description="Histidine kinase" evidence="13">
    <location>
        <begin position="137"/>
        <end position="352"/>
    </location>
</feature>
<dbReference type="FunFam" id="3.30.565.10:FF:000006">
    <property type="entry name" value="Sensor histidine kinase WalK"/>
    <property type="match status" value="1"/>
</dbReference>
<dbReference type="SMART" id="SM00387">
    <property type="entry name" value="HATPase_c"/>
    <property type="match status" value="1"/>
</dbReference>
<dbReference type="InterPro" id="IPR036097">
    <property type="entry name" value="HisK_dim/P_sf"/>
</dbReference>
<accession>A0A517I2D8</accession>
<evidence type="ECO:0000256" key="2">
    <source>
        <dbReference type="ARBA" id="ARBA00004651"/>
    </source>
</evidence>
<dbReference type="PROSITE" id="PS50109">
    <property type="entry name" value="HIS_KIN"/>
    <property type="match status" value="1"/>
</dbReference>
<keyword evidence="12" id="KW-0812">Transmembrane</keyword>
<dbReference type="InterPro" id="IPR003661">
    <property type="entry name" value="HisK_dim/P_dom"/>
</dbReference>
<dbReference type="Gene3D" id="6.10.340.10">
    <property type="match status" value="1"/>
</dbReference>
<evidence type="ECO:0000313" key="15">
    <source>
        <dbReference type="EMBL" id="QDS33063.1"/>
    </source>
</evidence>
<dbReference type="CDD" id="cd06225">
    <property type="entry name" value="HAMP"/>
    <property type="match status" value="1"/>
</dbReference>
<keyword evidence="5" id="KW-0597">Phosphoprotein</keyword>
<dbReference type="SMART" id="SM00388">
    <property type="entry name" value="HisKA"/>
    <property type="match status" value="1"/>
</dbReference>
<dbReference type="InterPro" id="IPR003660">
    <property type="entry name" value="HAMP_dom"/>
</dbReference>
<dbReference type="PANTHER" id="PTHR43711">
    <property type="entry name" value="TWO-COMPONENT HISTIDINE KINASE"/>
    <property type="match status" value="1"/>
</dbReference>
<dbReference type="CDD" id="cd00082">
    <property type="entry name" value="HisKA"/>
    <property type="match status" value="1"/>
</dbReference>
<keyword evidence="12" id="KW-1133">Transmembrane helix</keyword>
<dbReference type="CDD" id="cd16922">
    <property type="entry name" value="HATPase_EvgS-ArcB-TorS-like"/>
    <property type="match status" value="1"/>
</dbReference>
<comment type="subcellular location">
    <subcellularLocation>
        <location evidence="2">Cell membrane</location>
        <topology evidence="2">Multi-pass membrane protein</topology>
    </subcellularLocation>
</comment>
<dbReference type="GO" id="GO:0000155">
    <property type="term" value="F:phosphorelay sensor kinase activity"/>
    <property type="evidence" value="ECO:0007669"/>
    <property type="project" value="InterPro"/>
</dbReference>
<dbReference type="Pfam" id="PF00512">
    <property type="entry name" value="HisKA"/>
    <property type="match status" value="1"/>
</dbReference>
<dbReference type="PANTHER" id="PTHR43711:SF1">
    <property type="entry name" value="HISTIDINE KINASE 1"/>
    <property type="match status" value="1"/>
</dbReference>
<evidence type="ECO:0000256" key="11">
    <source>
        <dbReference type="ARBA" id="ARBA00023136"/>
    </source>
</evidence>
<evidence type="ECO:0000256" key="6">
    <source>
        <dbReference type="ARBA" id="ARBA00022679"/>
    </source>
</evidence>
<gene>
    <name evidence="15" type="ORF">FPS98_03125</name>
</gene>
<dbReference type="InterPro" id="IPR003594">
    <property type="entry name" value="HATPase_dom"/>
</dbReference>
<dbReference type="InterPro" id="IPR050736">
    <property type="entry name" value="Sensor_HK_Regulatory"/>
</dbReference>
<keyword evidence="9" id="KW-0067">ATP-binding</keyword>
<dbReference type="PROSITE" id="PS50885">
    <property type="entry name" value="HAMP"/>
    <property type="match status" value="1"/>
</dbReference>
<evidence type="ECO:0000256" key="7">
    <source>
        <dbReference type="ARBA" id="ARBA00022741"/>
    </source>
</evidence>
<evidence type="ECO:0000256" key="10">
    <source>
        <dbReference type="ARBA" id="ARBA00023012"/>
    </source>
</evidence>
<evidence type="ECO:0000313" key="16">
    <source>
        <dbReference type="Proteomes" id="UP000317713"/>
    </source>
</evidence>
<organism evidence="15 16">
    <name type="scientific">Brevibacillus brevis</name>
    <name type="common">Bacillus brevis</name>
    <dbReference type="NCBI Taxonomy" id="1393"/>
    <lineage>
        <taxon>Bacteria</taxon>
        <taxon>Bacillati</taxon>
        <taxon>Bacillota</taxon>
        <taxon>Bacilli</taxon>
        <taxon>Bacillales</taxon>
        <taxon>Paenibacillaceae</taxon>
        <taxon>Brevibacillus</taxon>
    </lineage>
</organism>
<dbReference type="Proteomes" id="UP000317713">
    <property type="component" value="Chromosome"/>
</dbReference>
<keyword evidence="8 15" id="KW-0418">Kinase</keyword>
<sequence>MKKRRQEHSHVLLKLAGVVGLCGVFALCGLGAYGITTLFYGYMDYDPNDLVKVLVNSVLSCILFIGVGMIISFFTMPRHRGRFQPLIDALRRIAMGDFRVNLDIKLAHEWGELVEGINHVAEQLNEMEKLRQEFISNVSHEIQSPLTSISGFARALHNEKLSPEERKRYLEIIESESKRLSKISDNLLKLTALEGIHHDLERKRYRLDTQLRAIILACEPQWMEKDIEMDIDLEKVEIVADEDMLSQVWTNLLGNSIKFTEAGGKISVKLERVDGEVRVKIIDSGIGISKENQERIFERFFKADPSRNRANSGSGLGLAIVKKIIDLHHATIAVQSVVGKGTTFTITFVQTDKKAAPSSA</sequence>
<evidence type="ECO:0000256" key="3">
    <source>
        <dbReference type="ARBA" id="ARBA00012438"/>
    </source>
</evidence>
<dbReference type="SUPFAM" id="SSF55874">
    <property type="entry name" value="ATPase domain of HSP90 chaperone/DNA topoisomerase II/histidine kinase"/>
    <property type="match status" value="1"/>
</dbReference>
<dbReference type="GO" id="GO:0005886">
    <property type="term" value="C:plasma membrane"/>
    <property type="evidence" value="ECO:0007669"/>
    <property type="project" value="UniProtKB-SubCell"/>
</dbReference>
<evidence type="ECO:0000256" key="1">
    <source>
        <dbReference type="ARBA" id="ARBA00000085"/>
    </source>
</evidence>
<evidence type="ECO:0000259" key="14">
    <source>
        <dbReference type="PROSITE" id="PS50885"/>
    </source>
</evidence>
<name>A0A517I2D8_BREBE</name>
<dbReference type="Gene3D" id="3.30.565.10">
    <property type="entry name" value="Histidine kinase-like ATPase, C-terminal domain"/>
    <property type="match status" value="1"/>
</dbReference>
<evidence type="ECO:0000256" key="9">
    <source>
        <dbReference type="ARBA" id="ARBA00022840"/>
    </source>
</evidence>
<feature type="transmembrane region" description="Helical" evidence="12">
    <location>
        <begin position="12"/>
        <end position="33"/>
    </location>
</feature>
<dbReference type="GO" id="GO:0005524">
    <property type="term" value="F:ATP binding"/>
    <property type="evidence" value="ECO:0007669"/>
    <property type="project" value="UniProtKB-KW"/>
</dbReference>
<keyword evidence="7" id="KW-0547">Nucleotide-binding</keyword>
<dbReference type="RefSeq" id="WP_144613500.1">
    <property type="nucleotide sequence ID" value="NZ_CP042161.1"/>
</dbReference>
<keyword evidence="4" id="KW-1003">Cell membrane</keyword>
<evidence type="ECO:0000259" key="13">
    <source>
        <dbReference type="PROSITE" id="PS50109"/>
    </source>
</evidence>
<reference evidence="15 16" key="1">
    <citation type="submission" date="2019-07" db="EMBL/GenBank/DDBJ databases">
        <title>Characterization of Brevibacillus brevis HK544, as a potential biocontrol agent.</title>
        <authorList>
            <person name="Kim H."/>
        </authorList>
    </citation>
    <scope>NUCLEOTIDE SEQUENCE [LARGE SCALE GENOMIC DNA]</scope>
    <source>
        <strain evidence="15 16">HK544</strain>
    </source>
</reference>
<dbReference type="EC" id="2.7.13.3" evidence="3"/>
<dbReference type="SUPFAM" id="SSF47384">
    <property type="entry name" value="Homodimeric domain of signal transducing histidine kinase"/>
    <property type="match status" value="1"/>
</dbReference>
<dbReference type="EMBL" id="CP042161">
    <property type="protein sequence ID" value="QDS33063.1"/>
    <property type="molecule type" value="Genomic_DNA"/>
</dbReference>
<dbReference type="Gene3D" id="1.10.287.130">
    <property type="match status" value="1"/>
</dbReference>
<feature type="domain" description="HAMP" evidence="14">
    <location>
        <begin position="86"/>
        <end position="129"/>
    </location>
</feature>
<evidence type="ECO:0000256" key="8">
    <source>
        <dbReference type="ARBA" id="ARBA00022777"/>
    </source>
</evidence>
<keyword evidence="10" id="KW-0902">Two-component regulatory system</keyword>
<keyword evidence="6" id="KW-0808">Transferase</keyword>
<dbReference type="Pfam" id="PF02518">
    <property type="entry name" value="HATPase_c"/>
    <property type="match status" value="1"/>
</dbReference>
<evidence type="ECO:0000256" key="4">
    <source>
        <dbReference type="ARBA" id="ARBA00022475"/>
    </source>
</evidence>
<dbReference type="InterPro" id="IPR036890">
    <property type="entry name" value="HATPase_C_sf"/>
</dbReference>
<dbReference type="FunFam" id="1.10.287.130:FF:000001">
    <property type="entry name" value="Two-component sensor histidine kinase"/>
    <property type="match status" value="1"/>
</dbReference>
<dbReference type="InterPro" id="IPR004358">
    <property type="entry name" value="Sig_transdc_His_kin-like_C"/>
</dbReference>
<dbReference type="AlphaFoldDB" id="A0A517I2D8"/>
<comment type="catalytic activity">
    <reaction evidence="1">
        <text>ATP + protein L-histidine = ADP + protein N-phospho-L-histidine.</text>
        <dbReference type="EC" id="2.7.13.3"/>
    </reaction>
</comment>
<proteinExistence type="predicted"/>
<dbReference type="InterPro" id="IPR005467">
    <property type="entry name" value="His_kinase_dom"/>
</dbReference>
<feature type="transmembrane region" description="Helical" evidence="12">
    <location>
        <begin position="53"/>
        <end position="74"/>
    </location>
</feature>
<dbReference type="PRINTS" id="PR00344">
    <property type="entry name" value="BCTRLSENSOR"/>
</dbReference>
<protein>
    <recommendedName>
        <fullName evidence="3">histidine kinase</fullName>
        <ecNumber evidence="3">2.7.13.3</ecNumber>
    </recommendedName>
</protein>
<evidence type="ECO:0000256" key="5">
    <source>
        <dbReference type="ARBA" id="ARBA00022553"/>
    </source>
</evidence>
<keyword evidence="11 12" id="KW-0472">Membrane</keyword>
<evidence type="ECO:0000256" key="12">
    <source>
        <dbReference type="SAM" id="Phobius"/>
    </source>
</evidence>